<dbReference type="Gene3D" id="1.10.10.10">
    <property type="entry name" value="Winged helix-like DNA-binding domain superfamily/Winged helix DNA-binding domain"/>
    <property type="match status" value="1"/>
</dbReference>
<dbReference type="RefSeq" id="WP_289959148.1">
    <property type="nucleotide sequence ID" value="NZ_JAUEMJ010000008.1"/>
</dbReference>
<comment type="caution">
    <text evidence="2">The sequence shown here is derived from an EMBL/GenBank/DDBJ whole genome shotgun (WGS) entry which is preliminary data.</text>
</comment>
<dbReference type="InterPro" id="IPR036388">
    <property type="entry name" value="WH-like_DNA-bd_sf"/>
</dbReference>
<dbReference type="PRINTS" id="PR00778">
    <property type="entry name" value="HTHARSR"/>
</dbReference>
<accession>A0ABT7YV72</accession>
<sequence>MDAPEAEELTLSTPQQYRALGHPVRHRLLFTLGQDSATLSRLATDLGISKGSVAHHLKVLREAGLVRLDSTRKVRGGTEQRFKRTAARLRFDDEEATKAALAAVADQMRTDDDPLFMLRSIRLSEPQARRLRETLEELVKGLSEEDGEERYGVLVGLYRPQAGPVSEG</sequence>
<dbReference type="SUPFAM" id="SSF46785">
    <property type="entry name" value="Winged helix' DNA-binding domain"/>
    <property type="match status" value="1"/>
</dbReference>
<gene>
    <name evidence="2" type="ORF">QWI33_22415</name>
</gene>
<dbReference type="SMART" id="SM00418">
    <property type="entry name" value="HTH_ARSR"/>
    <property type="match status" value="1"/>
</dbReference>
<organism evidence="2 3">
    <name type="scientific">Glycomyces tritici</name>
    <dbReference type="NCBI Taxonomy" id="2665176"/>
    <lineage>
        <taxon>Bacteria</taxon>
        <taxon>Bacillati</taxon>
        <taxon>Actinomycetota</taxon>
        <taxon>Actinomycetes</taxon>
        <taxon>Glycomycetales</taxon>
        <taxon>Glycomycetaceae</taxon>
        <taxon>Glycomyces</taxon>
    </lineage>
</organism>
<feature type="domain" description="HTH arsR-type" evidence="1">
    <location>
        <begin position="5"/>
        <end position="98"/>
    </location>
</feature>
<evidence type="ECO:0000313" key="3">
    <source>
        <dbReference type="Proteomes" id="UP001171902"/>
    </source>
</evidence>
<evidence type="ECO:0000259" key="1">
    <source>
        <dbReference type="PROSITE" id="PS50987"/>
    </source>
</evidence>
<dbReference type="InterPro" id="IPR011991">
    <property type="entry name" value="ArsR-like_HTH"/>
</dbReference>
<dbReference type="PROSITE" id="PS50987">
    <property type="entry name" value="HTH_ARSR_2"/>
    <property type="match status" value="1"/>
</dbReference>
<name>A0ABT7YV72_9ACTN</name>
<dbReference type="CDD" id="cd00090">
    <property type="entry name" value="HTH_ARSR"/>
    <property type="match status" value="1"/>
</dbReference>
<dbReference type="Pfam" id="PF12840">
    <property type="entry name" value="HTH_20"/>
    <property type="match status" value="1"/>
</dbReference>
<dbReference type="InterPro" id="IPR001845">
    <property type="entry name" value="HTH_ArsR_DNA-bd_dom"/>
</dbReference>
<proteinExistence type="predicted"/>
<dbReference type="Proteomes" id="UP001171902">
    <property type="component" value="Unassembled WGS sequence"/>
</dbReference>
<evidence type="ECO:0000313" key="2">
    <source>
        <dbReference type="EMBL" id="MDN3242492.1"/>
    </source>
</evidence>
<protein>
    <submittedName>
        <fullName evidence="2">Helix-turn-helix domain-containing protein</fullName>
    </submittedName>
</protein>
<dbReference type="EMBL" id="JAUEMJ010000008">
    <property type="protein sequence ID" value="MDN3242492.1"/>
    <property type="molecule type" value="Genomic_DNA"/>
</dbReference>
<dbReference type="PANTHER" id="PTHR38600:SF2">
    <property type="entry name" value="SLL0088 PROTEIN"/>
    <property type="match status" value="1"/>
</dbReference>
<dbReference type="PANTHER" id="PTHR38600">
    <property type="entry name" value="TRANSCRIPTIONAL REGULATORY PROTEIN"/>
    <property type="match status" value="1"/>
</dbReference>
<reference evidence="2" key="1">
    <citation type="submission" date="2023-06" db="EMBL/GenBank/DDBJ databases">
        <title>Gycomyces niveus sp.nov., a novel actinomycete isolated from soil in Shouguang.</title>
        <authorList>
            <person name="Yang X."/>
            <person name="Zhao J."/>
        </authorList>
    </citation>
    <scope>NUCLEOTIDE SEQUENCE</scope>
    <source>
        <strain evidence="2">NEAU C2</strain>
    </source>
</reference>
<keyword evidence="3" id="KW-1185">Reference proteome</keyword>
<dbReference type="InterPro" id="IPR036390">
    <property type="entry name" value="WH_DNA-bd_sf"/>
</dbReference>